<reference evidence="1 2" key="1">
    <citation type="submission" date="2020-08" db="EMBL/GenBank/DDBJ databases">
        <title>Pseudomonas sp. nov.</title>
        <authorList>
            <person name="Gieschler S."/>
            <person name="Fiedler G."/>
            <person name="Brinks E."/>
            <person name="Boehnlein C."/>
            <person name="Franz C.M.A.P."/>
            <person name="Kabisch J."/>
        </authorList>
    </citation>
    <scope>NUCLEOTIDE SEQUENCE [LARGE SCALE GENOMIC DNA]</scope>
    <source>
        <strain evidence="1 2">MBT-2</strain>
    </source>
</reference>
<keyword evidence="2" id="KW-1185">Reference proteome</keyword>
<protein>
    <submittedName>
        <fullName evidence="1">Uncharacterized protein</fullName>
    </submittedName>
</protein>
<gene>
    <name evidence="1" type="ORF">H7993_17310</name>
</gene>
<dbReference type="Proteomes" id="UP000546173">
    <property type="component" value="Unassembled WGS sequence"/>
</dbReference>
<evidence type="ECO:0000313" key="2">
    <source>
        <dbReference type="Proteomes" id="UP000546173"/>
    </source>
</evidence>
<dbReference type="EMBL" id="JACMYH010000006">
    <property type="protein sequence ID" value="MBC2680159.1"/>
    <property type="molecule type" value="Genomic_DNA"/>
</dbReference>
<dbReference type="RefSeq" id="WP_185795126.1">
    <property type="nucleotide sequence ID" value="NZ_JACMYH010000006.1"/>
</dbReference>
<accession>A0A7X1KUT5</accession>
<dbReference type="AlphaFoldDB" id="A0A7X1KUT5"/>
<evidence type="ECO:0000313" key="1">
    <source>
        <dbReference type="EMBL" id="MBC2680159.1"/>
    </source>
</evidence>
<sequence length="56" mass="6374">MFVAMQGVEAWRDGPHWDTGFSRGIKKPAYGRLLVDDLALLLVSRNRLQLMTSLGW</sequence>
<proteinExistence type="predicted"/>
<name>A0A7X1KUT5_9PSED</name>
<comment type="caution">
    <text evidence="1">The sequence shown here is derived from an EMBL/GenBank/DDBJ whole genome shotgun (WGS) entry which is preliminary data.</text>
</comment>
<organism evidence="1 2">
    <name type="scientific">Pseudomonas baltica</name>
    <dbReference type="NCBI Taxonomy" id="2762576"/>
    <lineage>
        <taxon>Bacteria</taxon>
        <taxon>Pseudomonadati</taxon>
        <taxon>Pseudomonadota</taxon>
        <taxon>Gammaproteobacteria</taxon>
        <taxon>Pseudomonadales</taxon>
        <taxon>Pseudomonadaceae</taxon>
        <taxon>Pseudomonas</taxon>
    </lineage>
</organism>